<proteinExistence type="predicted"/>
<feature type="compositionally biased region" description="Polar residues" evidence="1">
    <location>
        <begin position="348"/>
        <end position="369"/>
    </location>
</feature>
<feature type="region of interest" description="Disordered" evidence="1">
    <location>
        <begin position="225"/>
        <end position="254"/>
    </location>
</feature>
<sequence length="1405" mass="160272">MVFGLVSIAYLECQKLFGLQEEEQQEDEDRDVIVDVSVDVRCDVNEESGDGDQFKSLENSIDFLSDFEFFDAVENNVTSDSNADNEGRRSNTDSRLSSKTPEVYYDCLQFFNDVVEDSDSVHVNFEVKQTLKETVDSVASVFKVKNLLVGTVVEELRKENHPAQNQLIHKADFELISNVCRDFYYVQERLDQIVQDVSDTLDFCDFGETKSDLSLPVDSVESLSESEFESCSSETESEFENGSSKLESEYSSSFDETEYIQSDFDSELDHQSSFDHLDVPSNIDSFPILDYIQNQNSFEEEPPTQDTTLGDESPETDTFDKGQTPSLDSNQNVKQQELSTTDVEENNRNSNQEVSTVENTLDQEVTSNSDQEDFDQNSNEEFSSEENTLDTLVISEDEEANEDSGFSDSQSLIEDSPNDDKEDSITNTVELIDSIRHYIWDLNRFITYPDNSQLPEKEYTILSDLFVSYQDNQKSKMALPRELMLIIDDIAQQNCHLLEWEVFGNASEDMRVVLTWRKLDRNNPKRNGRWKLRQSSITKLDDDDSLENLDFLDVGSRKDSKGESWESRQRGDSRSGGGRQPYDEGEYRGRGKGDADRDDQDAARRKRSSRDEEARKDRSGSKTGAEDDDAAARRKRDPYDEGDYKGRSKDGSNDPSSKREGSSIRDESDESAGRKKRDPYDEGDYKGRGKNGSDDPSSKREGATNQDGSGGSEDAAGRKKRDPYDEGDYKGRSKDGLDDTSNKERLGSNQEGASDAEDAGRRKRDPYEEGEYKKSSADKEKNEEAEKDEDESASKKKKKNPFRKATKDEKLKMKRNQLQLSFSVDEDVSSISDLGSTTGDDEGDGLGGGKRKARSPYDEGEYKEKSLLDNETIQESEENKGANGLTGKGIAILEDEDHAGRKRRGAYDEGEYKEPGQQGEGEDGEGGDGKYKLGKGRDISQLDDPDDPMNRRKRGAYDEGDYKERNKEPIPEIEPAEMKDFDPSRRSKFDDQLSEASLDVSIEERLAEVETIEDINTRKEAMKVLEIKRHRLSIDVDNAQDPLLNGVINSLTNGHSEEHKLGARELRESNMLSLAVDTGTYGEDDAPMQKKFELPKIAIKDKIIEEPDINKHGSVARLKPTMYSDSVTGWERCVDCKYNSFCDDLVHKSEYMAILLNDRENDTVDTEDCKCNVCNGGAVHNGCVYRELLRLKTEYRLFDKRNLCLCSTCIPFKYRKVCLRQELRNLRREGVDLYYRLTYHGDDGKEGYHPNINDYYVESDEEEETENHPFSGVSFKNVLCLDDVDMELTNEDKINFRNCVDCSFNGFCDDLRHKKLFKLLLRLDVEEFDDLDDDCSCLVCEFKGSAHSGCARREIIRLKYDFLLYDKRNLCYCPQCIPFRYRSMCLRQEMKLLRRRKNVDLYCNL</sequence>
<protein>
    <submittedName>
        <fullName evidence="2">Uncharacterized protein</fullName>
    </submittedName>
</protein>
<feature type="compositionally biased region" description="Low complexity" evidence="1">
    <location>
        <begin position="225"/>
        <end position="234"/>
    </location>
</feature>
<organism evidence="2 3">
    <name type="scientific">Clytia hemisphaerica</name>
    <dbReference type="NCBI Taxonomy" id="252671"/>
    <lineage>
        <taxon>Eukaryota</taxon>
        <taxon>Metazoa</taxon>
        <taxon>Cnidaria</taxon>
        <taxon>Hydrozoa</taxon>
        <taxon>Hydroidolina</taxon>
        <taxon>Leptothecata</taxon>
        <taxon>Obeliida</taxon>
        <taxon>Clytiidae</taxon>
        <taxon>Clytia</taxon>
    </lineage>
</organism>
<feature type="compositionally biased region" description="Polar residues" evidence="1">
    <location>
        <begin position="321"/>
        <end position="341"/>
    </location>
</feature>
<feature type="compositionally biased region" description="Basic and acidic residues" evidence="1">
    <location>
        <begin position="556"/>
        <end position="573"/>
    </location>
</feature>
<dbReference type="EnsemblMetazoa" id="CLYHEMT009300.1">
    <property type="protein sequence ID" value="CLYHEMP009300.1"/>
    <property type="gene ID" value="CLYHEMG009300"/>
</dbReference>
<evidence type="ECO:0000313" key="3">
    <source>
        <dbReference type="Proteomes" id="UP000594262"/>
    </source>
</evidence>
<feature type="compositionally biased region" description="Basic and acidic residues" evidence="1">
    <location>
        <begin position="765"/>
        <end position="784"/>
    </location>
</feature>
<feature type="compositionally biased region" description="Basic and acidic residues" evidence="1">
    <location>
        <begin position="678"/>
        <end position="702"/>
    </location>
</feature>
<feature type="compositionally biased region" description="Basic and acidic residues" evidence="1">
    <location>
        <begin position="955"/>
        <end position="991"/>
    </location>
</feature>
<feature type="compositionally biased region" description="Basic and acidic residues" evidence="1">
    <location>
        <begin position="905"/>
        <end position="914"/>
    </location>
</feature>
<feature type="compositionally biased region" description="Polar residues" evidence="1">
    <location>
        <begin position="404"/>
        <end position="413"/>
    </location>
</feature>
<evidence type="ECO:0000313" key="2">
    <source>
        <dbReference type="EnsemblMetazoa" id="CLYHEMP009300.1"/>
    </source>
</evidence>
<feature type="compositionally biased region" description="Basic and acidic residues" evidence="1">
    <location>
        <begin position="855"/>
        <end position="868"/>
    </location>
</feature>
<dbReference type="RefSeq" id="XP_066925342.1">
    <property type="nucleotide sequence ID" value="XM_067069241.1"/>
</dbReference>
<feature type="region of interest" description="Disordered" evidence="1">
    <location>
        <begin position="556"/>
        <end position="994"/>
    </location>
</feature>
<evidence type="ECO:0000256" key="1">
    <source>
        <dbReference type="SAM" id="MobiDB-lite"/>
    </source>
</evidence>
<feature type="compositionally biased region" description="Basic residues" evidence="1">
    <location>
        <begin position="795"/>
        <end position="804"/>
    </location>
</feature>
<feature type="compositionally biased region" description="Basic and acidic residues" evidence="1">
    <location>
        <begin position="637"/>
        <end position="666"/>
    </location>
</feature>
<feature type="compositionally biased region" description="Basic and acidic residues" evidence="1">
    <location>
        <begin position="927"/>
        <end position="940"/>
    </location>
</feature>
<feature type="compositionally biased region" description="Basic and acidic residues" evidence="1">
    <location>
        <begin position="722"/>
        <end position="746"/>
    </location>
</feature>
<feature type="compositionally biased region" description="Basic and acidic residues" evidence="1">
    <location>
        <begin position="581"/>
        <end position="620"/>
    </location>
</feature>
<accession>A0A7M5VE28</accession>
<name>A0A7M5VE28_9CNID</name>
<feature type="region of interest" description="Disordered" evidence="1">
    <location>
        <begin position="78"/>
        <end position="97"/>
    </location>
</feature>
<feature type="compositionally biased region" description="Low complexity" evidence="1">
    <location>
        <begin position="243"/>
        <end position="253"/>
    </location>
</feature>
<feature type="region of interest" description="Disordered" evidence="1">
    <location>
        <begin position="298"/>
        <end position="424"/>
    </location>
</feature>
<keyword evidence="3" id="KW-1185">Reference proteome</keyword>
<dbReference type="Proteomes" id="UP000594262">
    <property type="component" value="Unplaced"/>
</dbReference>
<dbReference type="OrthoDB" id="10650699at2759"/>
<dbReference type="GeneID" id="136812716"/>
<reference evidence="2" key="1">
    <citation type="submission" date="2021-01" db="UniProtKB">
        <authorList>
            <consortium name="EnsemblMetazoa"/>
        </authorList>
    </citation>
    <scope>IDENTIFICATION</scope>
</reference>